<comment type="subcellular location">
    <subcellularLocation>
        <location evidence="1">Nucleus</location>
    </subcellularLocation>
</comment>
<dbReference type="GO" id="GO:0008623">
    <property type="term" value="C:CHRAC"/>
    <property type="evidence" value="ECO:0007669"/>
    <property type="project" value="TreeGrafter"/>
</dbReference>
<dbReference type="Pfam" id="PF00808">
    <property type="entry name" value="CBFD_NFYB_HMF"/>
    <property type="match status" value="1"/>
</dbReference>
<feature type="compositionally biased region" description="Low complexity" evidence="3">
    <location>
        <begin position="11"/>
        <end position="39"/>
    </location>
</feature>
<gene>
    <name evidence="5" type="ORF">BG006_007556</name>
</gene>
<comment type="caution">
    <text evidence="5">The sequence shown here is derived from an EMBL/GenBank/DDBJ whole genome shotgun (WGS) entry which is preliminary data.</text>
</comment>
<dbReference type="SUPFAM" id="SSF47113">
    <property type="entry name" value="Histone-fold"/>
    <property type="match status" value="1"/>
</dbReference>
<feature type="domain" description="Transcription factor CBF/NF-Y/archaeal histone" evidence="4">
    <location>
        <begin position="43"/>
        <end position="106"/>
    </location>
</feature>
<dbReference type="InterPro" id="IPR003958">
    <property type="entry name" value="CBFA_NFYB_domain"/>
</dbReference>
<protein>
    <recommendedName>
        <fullName evidence="4">Transcription factor CBF/NF-Y/archaeal histone domain-containing protein</fullName>
    </recommendedName>
</protein>
<feature type="region of interest" description="Disordered" evidence="3">
    <location>
        <begin position="1"/>
        <end position="39"/>
    </location>
</feature>
<feature type="compositionally biased region" description="Acidic residues" evidence="3">
    <location>
        <begin position="177"/>
        <end position="190"/>
    </location>
</feature>
<organism evidence="5 6">
    <name type="scientific">Podila minutissima</name>
    <dbReference type="NCBI Taxonomy" id="64525"/>
    <lineage>
        <taxon>Eukaryota</taxon>
        <taxon>Fungi</taxon>
        <taxon>Fungi incertae sedis</taxon>
        <taxon>Mucoromycota</taxon>
        <taxon>Mortierellomycotina</taxon>
        <taxon>Mortierellomycetes</taxon>
        <taxon>Mortierellales</taxon>
        <taxon>Mortierellaceae</taxon>
        <taxon>Podila</taxon>
    </lineage>
</organism>
<dbReference type="AlphaFoldDB" id="A0A9P5SHN6"/>
<evidence type="ECO:0000256" key="2">
    <source>
        <dbReference type="ARBA" id="ARBA00023242"/>
    </source>
</evidence>
<dbReference type="Gene3D" id="1.10.20.10">
    <property type="entry name" value="Histone, subunit A"/>
    <property type="match status" value="1"/>
</dbReference>
<evidence type="ECO:0000259" key="4">
    <source>
        <dbReference type="Pfam" id="PF00808"/>
    </source>
</evidence>
<dbReference type="GO" id="GO:0006261">
    <property type="term" value="P:DNA-templated DNA replication"/>
    <property type="evidence" value="ECO:0007669"/>
    <property type="project" value="TreeGrafter"/>
</dbReference>
<proteinExistence type="predicted"/>
<dbReference type="InterPro" id="IPR009072">
    <property type="entry name" value="Histone-fold"/>
</dbReference>
<dbReference type="PANTHER" id="PTHR10252">
    <property type="entry name" value="HISTONE-LIKE TRANSCRIPTION FACTOR CCAAT-RELATED"/>
    <property type="match status" value="1"/>
</dbReference>
<dbReference type="GO" id="GO:0046982">
    <property type="term" value="F:protein heterodimerization activity"/>
    <property type="evidence" value="ECO:0007669"/>
    <property type="project" value="InterPro"/>
</dbReference>
<evidence type="ECO:0000256" key="3">
    <source>
        <dbReference type="SAM" id="MobiDB-lite"/>
    </source>
</evidence>
<evidence type="ECO:0000313" key="5">
    <source>
        <dbReference type="EMBL" id="KAF9329340.1"/>
    </source>
</evidence>
<feature type="region of interest" description="Disordered" evidence="3">
    <location>
        <begin position="136"/>
        <end position="190"/>
    </location>
</feature>
<dbReference type="Proteomes" id="UP000696485">
    <property type="component" value="Unassembled WGS sequence"/>
</dbReference>
<dbReference type="CDD" id="cd23645">
    <property type="entry name" value="HFD_Dpb3-like"/>
    <property type="match status" value="1"/>
</dbReference>
<evidence type="ECO:0000256" key="1">
    <source>
        <dbReference type="ARBA" id="ARBA00004123"/>
    </source>
</evidence>
<sequence length="190" mass="20380">MAGPSGKVTKKPAASKSKPKSNATSSGSASSSSYAGKAKGVTQLPVARVKRIIKEDKDIAMISNDAVFMISMATELFLESFTTKAFNLAKMEKRKTIAYKDLATAVTQHDSLEFLQDVIPKTMTLKAALEKQRVAKENEEMGGMGEDEEDHNGAQHEGSQNGDASDAENNDSRPMSEDDAGSGPDDMEED</sequence>
<dbReference type="EMBL" id="JAAAUY010000483">
    <property type="protein sequence ID" value="KAF9329340.1"/>
    <property type="molecule type" value="Genomic_DNA"/>
</dbReference>
<name>A0A9P5SHN6_9FUNG</name>
<keyword evidence="2" id="KW-0539">Nucleus</keyword>
<reference evidence="5" key="1">
    <citation type="journal article" date="2020" name="Fungal Divers.">
        <title>Resolving the Mortierellaceae phylogeny through synthesis of multi-gene phylogenetics and phylogenomics.</title>
        <authorList>
            <person name="Vandepol N."/>
            <person name="Liber J."/>
            <person name="Desiro A."/>
            <person name="Na H."/>
            <person name="Kennedy M."/>
            <person name="Barry K."/>
            <person name="Grigoriev I.V."/>
            <person name="Miller A.N."/>
            <person name="O'Donnell K."/>
            <person name="Stajich J.E."/>
            <person name="Bonito G."/>
        </authorList>
    </citation>
    <scope>NUCLEOTIDE SEQUENCE</scope>
    <source>
        <strain evidence="5">NVP1</strain>
    </source>
</reference>
<evidence type="ECO:0000313" key="6">
    <source>
        <dbReference type="Proteomes" id="UP000696485"/>
    </source>
</evidence>
<dbReference type="InterPro" id="IPR050568">
    <property type="entry name" value="Transcr_DNA_Rep_Reg"/>
</dbReference>
<accession>A0A9P5SHN6</accession>
<dbReference type="PANTHER" id="PTHR10252:SF54">
    <property type="entry name" value="CHROMATIN ACCESSIBILITY COMPLEX PROTEIN 1"/>
    <property type="match status" value="1"/>
</dbReference>
<keyword evidence="6" id="KW-1185">Reference proteome</keyword>